<evidence type="ECO:0000313" key="1">
    <source>
        <dbReference type="EMBL" id="MBH8563356.1"/>
    </source>
</evidence>
<reference evidence="1 2" key="1">
    <citation type="journal article" date="2021" name="Int. J. Syst. Evol. Microbiol.">
        <title>Amazonocrinis nigriterrae gen. nov., sp. nov., Atlanticothrix silvestris gen. nov., sp. nov. and Dendronalium phyllosphericum gen. nov., sp. nov., nostocacean cyanobacteria from Brazilian environments.</title>
        <authorList>
            <person name="Alvarenga D.O."/>
            <person name="Andreote A.P.D."/>
            <person name="Branco L.H.Z."/>
            <person name="Delbaje E."/>
            <person name="Cruz R.B."/>
            <person name="Varani A.M."/>
            <person name="Fiore M.F."/>
        </authorList>
    </citation>
    <scope>NUCLEOTIDE SEQUENCE [LARGE SCALE GENOMIC DNA]</scope>
    <source>
        <strain evidence="1 2">CENA67</strain>
    </source>
</reference>
<evidence type="ECO:0000313" key="2">
    <source>
        <dbReference type="Proteomes" id="UP000632766"/>
    </source>
</evidence>
<organism evidence="1 2">
    <name type="scientific">Amazonocrinis nigriterrae CENA67</name>
    <dbReference type="NCBI Taxonomy" id="2794033"/>
    <lineage>
        <taxon>Bacteria</taxon>
        <taxon>Bacillati</taxon>
        <taxon>Cyanobacteriota</taxon>
        <taxon>Cyanophyceae</taxon>
        <taxon>Nostocales</taxon>
        <taxon>Nostocaceae</taxon>
        <taxon>Amazonocrinis</taxon>
        <taxon>Amazonocrinis nigriterrae</taxon>
    </lineage>
</organism>
<dbReference type="RefSeq" id="WP_198125255.1">
    <property type="nucleotide sequence ID" value="NZ_JAECZC010000023.1"/>
</dbReference>
<accession>A0A8J7L9U7</accession>
<comment type="caution">
    <text evidence="1">The sequence shown here is derived from an EMBL/GenBank/DDBJ whole genome shotgun (WGS) entry which is preliminary data.</text>
</comment>
<dbReference type="Proteomes" id="UP000632766">
    <property type="component" value="Unassembled WGS sequence"/>
</dbReference>
<sequence>MKGKILLGIAVNLIVCGVSFLPIQAQIPQNNRPNPNLINAIKANISKDFQNVNWNEITYKLAEIDLNNDGIKETLIGIQQGLVCNNRHCPVYIFQKNGSNYRFISEVFTSRGELEVAVLPNRSQGWINIAAPVFTYEPREIAWRVFKFDGKKYQLSSQKLNYNPQQIVLGETFGSRFNLADSADNNSSYIGLRYYNINLPKGLQYLGGSIVGEFQDNFTYAVSRIKKGNQEMLWFQTLSAPDSQGKVTAQVIDVLNLPQLGKSEVLGFGGLCMRNGVSDPELIAIAKSEETEYWKQIKKAWRSNRRLGKFEEVSTGNIVCINPGWGV</sequence>
<protein>
    <submittedName>
        <fullName evidence="1">Uncharacterized protein</fullName>
    </submittedName>
</protein>
<gene>
    <name evidence="1" type="ORF">I8748_14365</name>
</gene>
<dbReference type="AlphaFoldDB" id="A0A8J7L9U7"/>
<dbReference type="EMBL" id="JAECZC010000023">
    <property type="protein sequence ID" value="MBH8563356.1"/>
    <property type="molecule type" value="Genomic_DNA"/>
</dbReference>
<keyword evidence="2" id="KW-1185">Reference proteome</keyword>
<proteinExistence type="predicted"/>
<name>A0A8J7L9U7_9NOST</name>